<feature type="transmembrane region" description="Helical" evidence="1">
    <location>
        <begin position="16"/>
        <end position="37"/>
    </location>
</feature>
<keyword evidence="1" id="KW-1133">Transmembrane helix</keyword>
<evidence type="ECO:0000256" key="1">
    <source>
        <dbReference type="SAM" id="Phobius"/>
    </source>
</evidence>
<keyword evidence="3" id="KW-1185">Reference proteome</keyword>
<dbReference type="EMBL" id="BOMG01000130">
    <property type="protein sequence ID" value="GID61590.1"/>
    <property type="molecule type" value="Genomic_DNA"/>
</dbReference>
<keyword evidence="1" id="KW-0472">Membrane</keyword>
<comment type="caution">
    <text evidence="2">The sequence shown here is derived from an EMBL/GenBank/DDBJ whole genome shotgun (WGS) entry which is preliminary data.</text>
</comment>
<dbReference type="RefSeq" id="WP_203809703.1">
    <property type="nucleotide sequence ID" value="NZ_BAAAQE010000021.1"/>
</dbReference>
<keyword evidence="1" id="KW-0812">Transmembrane</keyword>
<dbReference type="Proteomes" id="UP000612282">
    <property type="component" value="Unassembled WGS sequence"/>
</dbReference>
<proteinExistence type="predicted"/>
<evidence type="ECO:0000313" key="2">
    <source>
        <dbReference type="EMBL" id="GID61590.1"/>
    </source>
</evidence>
<gene>
    <name evidence="2" type="ORF">Aco03nite_099940</name>
</gene>
<organism evidence="2 3">
    <name type="scientific">Actinoplanes couchii</name>
    <dbReference type="NCBI Taxonomy" id="403638"/>
    <lineage>
        <taxon>Bacteria</taxon>
        <taxon>Bacillati</taxon>
        <taxon>Actinomycetota</taxon>
        <taxon>Actinomycetes</taxon>
        <taxon>Micromonosporales</taxon>
        <taxon>Micromonosporaceae</taxon>
        <taxon>Actinoplanes</taxon>
    </lineage>
</organism>
<protein>
    <recommendedName>
        <fullName evidence="4">DUF306 domain-containing protein</fullName>
    </recommendedName>
</protein>
<sequence>MTAQPGHPTRPRITSIARWVGTAVLVLIAALTLWVGWPKSPAIVPDGASEVEVYLIDDDPAVTVPAATGARSGWFGRLSLPCGVTSWYIESAGAAVCAWLDGPKGNITVTGEDGRITVPADSQKALAGWAAEWADGPSPTKRALLLRDGDPVGIVVLATPATAIAAS</sequence>
<evidence type="ECO:0008006" key="4">
    <source>
        <dbReference type="Google" id="ProtNLM"/>
    </source>
</evidence>
<reference evidence="2 3" key="1">
    <citation type="submission" date="2021-01" db="EMBL/GenBank/DDBJ databases">
        <title>Whole genome shotgun sequence of Actinoplanes couchii NBRC 106145.</title>
        <authorList>
            <person name="Komaki H."/>
            <person name="Tamura T."/>
        </authorList>
    </citation>
    <scope>NUCLEOTIDE SEQUENCE [LARGE SCALE GENOMIC DNA]</scope>
    <source>
        <strain evidence="2 3">NBRC 106145</strain>
    </source>
</reference>
<evidence type="ECO:0000313" key="3">
    <source>
        <dbReference type="Proteomes" id="UP000612282"/>
    </source>
</evidence>
<name>A0ABQ3XT31_9ACTN</name>
<accession>A0ABQ3XT31</accession>